<dbReference type="Gene3D" id="3.30.70.2970">
    <property type="entry name" value="Protein of unknown function (DUF541), domain 2"/>
    <property type="match status" value="1"/>
</dbReference>
<dbReference type="RefSeq" id="WP_345489399.1">
    <property type="nucleotide sequence ID" value="NZ_BAAAWU010000001.1"/>
</dbReference>
<dbReference type="PANTHER" id="PTHR34387">
    <property type="entry name" value="SLR1258 PROTEIN"/>
    <property type="match status" value="1"/>
</dbReference>
<comment type="caution">
    <text evidence="2">The sequence shown here is derived from an EMBL/GenBank/DDBJ whole genome shotgun (WGS) entry which is preliminary data.</text>
</comment>
<protein>
    <submittedName>
        <fullName evidence="2">SIMPL domain-containing protein</fullName>
    </submittedName>
</protein>
<reference evidence="2 3" key="1">
    <citation type="submission" date="2024-09" db="EMBL/GenBank/DDBJ databases">
        <authorList>
            <person name="Sun Q."/>
            <person name="Mori K."/>
        </authorList>
    </citation>
    <scope>NUCLEOTIDE SEQUENCE [LARGE SCALE GENOMIC DNA]</scope>
    <source>
        <strain evidence="2 3">JCM 4414</strain>
    </source>
</reference>
<feature type="region of interest" description="Disordered" evidence="1">
    <location>
        <begin position="1"/>
        <end position="23"/>
    </location>
</feature>
<keyword evidence="3" id="KW-1185">Reference proteome</keyword>
<gene>
    <name evidence="2" type="ORF">ACFFTP_07580</name>
</gene>
<evidence type="ECO:0000313" key="3">
    <source>
        <dbReference type="Proteomes" id="UP001589716"/>
    </source>
</evidence>
<proteinExistence type="predicted"/>
<dbReference type="InterPro" id="IPR007497">
    <property type="entry name" value="SIMPL/DUF541"/>
</dbReference>
<dbReference type="PANTHER" id="PTHR34387:SF1">
    <property type="entry name" value="PERIPLASMIC IMMUNOGENIC PROTEIN"/>
    <property type="match status" value="1"/>
</dbReference>
<dbReference type="EMBL" id="JBHMCT010000006">
    <property type="protein sequence ID" value="MFB9554063.1"/>
    <property type="molecule type" value="Genomic_DNA"/>
</dbReference>
<dbReference type="InterPro" id="IPR052022">
    <property type="entry name" value="26kDa_periplasmic_antigen"/>
</dbReference>
<dbReference type="Gene3D" id="3.30.110.170">
    <property type="entry name" value="Protein of unknown function (DUF541), domain 1"/>
    <property type="match status" value="1"/>
</dbReference>
<organism evidence="2 3">
    <name type="scientific">Streptomyces roseoviridis</name>
    <dbReference type="NCBI Taxonomy" id="67361"/>
    <lineage>
        <taxon>Bacteria</taxon>
        <taxon>Bacillati</taxon>
        <taxon>Actinomycetota</taxon>
        <taxon>Actinomycetes</taxon>
        <taxon>Kitasatosporales</taxon>
        <taxon>Streptomycetaceae</taxon>
        <taxon>Streptomyces</taxon>
    </lineage>
</organism>
<evidence type="ECO:0000313" key="2">
    <source>
        <dbReference type="EMBL" id="MFB9554063.1"/>
    </source>
</evidence>
<evidence type="ECO:0000256" key="1">
    <source>
        <dbReference type="SAM" id="MobiDB-lite"/>
    </source>
</evidence>
<accession>A0ABV5QME9</accession>
<dbReference type="Pfam" id="PF04402">
    <property type="entry name" value="SIMPL"/>
    <property type="match status" value="1"/>
</dbReference>
<name>A0ABV5QME9_9ACTN</name>
<sequence length="226" mass="24499">MTTPHHPTPETPQVTVRGESRLETEPELARIGVAVRARGTDRSDVLASLTARNTEALTLLKSYGDAVTDLETGALSLTPEPARHGRGERVRGYQGWVHLTAELTDFTALGELVTRLADLEWTRVDGPWWSLRPDSPAHARARRQAVHEAVRRAREYAEALGSSLVALLELSDTAPLPGMPAPMGGGMRMAFAAETAEAPAPLDLQPQRQTVTAEVTARFVMSPPTL</sequence>
<dbReference type="Proteomes" id="UP001589716">
    <property type="component" value="Unassembled WGS sequence"/>
</dbReference>